<keyword evidence="2 4" id="KW-0863">Zinc-finger</keyword>
<dbReference type="SUPFAM" id="SSF57850">
    <property type="entry name" value="RING/U-box"/>
    <property type="match status" value="1"/>
</dbReference>
<evidence type="ECO:0000256" key="6">
    <source>
        <dbReference type="SAM" id="SignalP"/>
    </source>
</evidence>
<dbReference type="OrthoDB" id="8062037at2759"/>
<feature type="domain" description="RING-type" evidence="7">
    <location>
        <begin position="64"/>
        <end position="108"/>
    </location>
</feature>
<dbReference type="Pfam" id="PF13639">
    <property type="entry name" value="zf-RING_2"/>
    <property type="match status" value="1"/>
</dbReference>
<evidence type="ECO:0000313" key="8">
    <source>
        <dbReference type="EMBL" id="KAA1116190.1"/>
    </source>
</evidence>
<dbReference type="InterPro" id="IPR001841">
    <property type="entry name" value="Znf_RING"/>
</dbReference>
<dbReference type="AlphaFoldDB" id="A0A5B0QST4"/>
<feature type="region of interest" description="Disordered" evidence="5">
    <location>
        <begin position="107"/>
        <end position="132"/>
    </location>
</feature>
<evidence type="ECO:0000256" key="1">
    <source>
        <dbReference type="ARBA" id="ARBA00022723"/>
    </source>
</evidence>
<reference evidence="8 9" key="1">
    <citation type="submission" date="2019-05" db="EMBL/GenBank/DDBJ databases">
        <title>Emergence of the Ug99 lineage of the wheat stem rust pathogen through somatic hybridization.</title>
        <authorList>
            <person name="Li F."/>
            <person name="Upadhyaya N.M."/>
            <person name="Sperschneider J."/>
            <person name="Matny O."/>
            <person name="Nguyen-Phuc H."/>
            <person name="Mago R."/>
            <person name="Raley C."/>
            <person name="Miller M.E."/>
            <person name="Silverstein K.A.T."/>
            <person name="Henningsen E."/>
            <person name="Hirsch C.D."/>
            <person name="Visser B."/>
            <person name="Pretorius Z.A."/>
            <person name="Steffenson B.J."/>
            <person name="Schwessinger B."/>
            <person name="Dodds P.N."/>
            <person name="Figueroa M."/>
        </authorList>
    </citation>
    <scope>NUCLEOTIDE SEQUENCE [LARGE SCALE GENOMIC DNA]</scope>
    <source>
        <strain evidence="8">21-0</strain>
    </source>
</reference>
<dbReference type="Proteomes" id="UP000324748">
    <property type="component" value="Unassembled WGS sequence"/>
</dbReference>
<gene>
    <name evidence="8" type="ORF">PGT21_003967</name>
</gene>
<organism evidence="8 9">
    <name type="scientific">Puccinia graminis f. sp. tritici</name>
    <dbReference type="NCBI Taxonomy" id="56615"/>
    <lineage>
        <taxon>Eukaryota</taxon>
        <taxon>Fungi</taxon>
        <taxon>Dikarya</taxon>
        <taxon>Basidiomycota</taxon>
        <taxon>Pucciniomycotina</taxon>
        <taxon>Pucciniomycetes</taxon>
        <taxon>Pucciniales</taxon>
        <taxon>Pucciniaceae</taxon>
        <taxon>Puccinia</taxon>
    </lineage>
</organism>
<protein>
    <recommendedName>
        <fullName evidence="7">RING-type domain-containing protein</fullName>
    </recommendedName>
</protein>
<keyword evidence="3" id="KW-0862">Zinc</keyword>
<dbReference type="CDD" id="cd16448">
    <property type="entry name" value="RING-H2"/>
    <property type="match status" value="1"/>
</dbReference>
<feature type="compositionally biased region" description="Low complexity" evidence="5">
    <location>
        <begin position="116"/>
        <end position="130"/>
    </location>
</feature>
<dbReference type="EMBL" id="VSWC01000003">
    <property type="protein sequence ID" value="KAA1116190.1"/>
    <property type="molecule type" value="Genomic_DNA"/>
</dbReference>
<keyword evidence="6" id="KW-0732">Signal</keyword>
<dbReference type="InterPro" id="IPR013083">
    <property type="entry name" value="Znf_RING/FYVE/PHD"/>
</dbReference>
<keyword evidence="9" id="KW-1185">Reference proteome</keyword>
<keyword evidence="1" id="KW-0479">Metal-binding</keyword>
<accession>A0A5B0QST4</accession>
<dbReference type="GO" id="GO:0008270">
    <property type="term" value="F:zinc ion binding"/>
    <property type="evidence" value="ECO:0007669"/>
    <property type="project" value="UniProtKB-KW"/>
</dbReference>
<dbReference type="PANTHER" id="PTHR45969">
    <property type="entry name" value="RING ZINC FINGER PROTEIN-RELATED"/>
    <property type="match status" value="1"/>
</dbReference>
<feature type="signal peptide" evidence="6">
    <location>
        <begin position="1"/>
        <end position="19"/>
    </location>
</feature>
<evidence type="ECO:0000256" key="2">
    <source>
        <dbReference type="ARBA" id="ARBA00022771"/>
    </source>
</evidence>
<evidence type="ECO:0000256" key="3">
    <source>
        <dbReference type="ARBA" id="ARBA00022833"/>
    </source>
</evidence>
<evidence type="ECO:0000256" key="4">
    <source>
        <dbReference type="PROSITE-ProRule" id="PRU00175"/>
    </source>
</evidence>
<dbReference type="PANTHER" id="PTHR45969:SF71">
    <property type="entry name" value="CHROMOSOME UNDETERMINED SCAFFOLD_5, WHOLE GENOME SHOTGUN SEQUENCE"/>
    <property type="match status" value="1"/>
</dbReference>
<evidence type="ECO:0000259" key="7">
    <source>
        <dbReference type="PROSITE" id="PS50089"/>
    </source>
</evidence>
<dbReference type="Gene3D" id="3.30.40.10">
    <property type="entry name" value="Zinc/RING finger domain, C3HC4 (zinc finger)"/>
    <property type="match status" value="1"/>
</dbReference>
<sequence length="200" mass="22834">MLLVFSILVTMLLQVIVLGTPTIHAADQIGLPIPVGPKSLLKPVHQHTKRMDLVENNQYSSEMCTICQDELGAKSYRWPTCQHLFHFRCIDEWRRCTEAPHAECPNCKSTDSPLAGQQNPQNNSQGGESSVSNLSDFRLEDQEKHYKLMYINHASCCWPTSNRDWEDSAYLFTVSSLCDIKAIITVRDLIKLSVNRINWR</sequence>
<comment type="caution">
    <text evidence="8">The sequence shown here is derived from an EMBL/GenBank/DDBJ whole genome shotgun (WGS) entry which is preliminary data.</text>
</comment>
<evidence type="ECO:0000256" key="5">
    <source>
        <dbReference type="SAM" id="MobiDB-lite"/>
    </source>
</evidence>
<dbReference type="SMART" id="SM00184">
    <property type="entry name" value="RING"/>
    <property type="match status" value="1"/>
</dbReference>
<dbReference type="PROSITE" id="PS50089">
    <property type="entry name" value="ZF_RING_2"/>
    <property type="match status" value="1"/>
</dbReference>
<proteinExistence type="predicted"/>
<feature type="chain" id="PRO_5023078212" description="RING-type domain-containing protein" evidence="6">
    <location>
        <begin position="20"/>
        <end position="200"/>
    </location>
</feature>
<evidence type="ECO:0000313" key="9">
    <source>
        <dbReference type="Proteomes" id="UP000324748"/>
    </source>
</evidence>
<name>A0A5B0QST4_PUCGR</name>